<dbReference type="Proteomes" id="UP000307956">
    <property type="component" value="Unassembled WGS sequence"/>
</dbReference>
<evidence type="ECO:0000256" key="1">
    <source>
        <dbReference type="ARBA" id="ARBA00004141"/>
    </source>
</evidence>
<dbReference type="InterPro" id="IPR004710">
    <property type="entry name" value="Bilac:Na_transpt"/>
</dbReference>
<sequence>MLADVLLPTALAFIMFSVGLSLRPEDFRQVFVRPAALAAGLAGQLLLVPLAALAVVLFLGLPGEPAVGLLLLAACPGGASSAFLTRLARGNTALSLTITVISSLAALLTFPLLAKLVFVHLASGAFADAVGQLGALPVERLVGSVLVVTTLPTALGVALRRRLGQGGERVERAVGRVATVFFAAIVLGTFLAHRHTILTSFPSVGPAALLLNVLAMAGGYALVAAVGAGRRDAVAGAMECGLQNAGLGIFVAISLLHNPPMAAPSVVYALVMNMGALALVYLSRMRLARGCAFGGQQAGEQPRP</sequence>
<name>A0A4S4AN84_9RHOO</name>
<accession>A0A4S4AN84</accession>
<dbReference type="PANTHER" id="PTHR10361">
    <property type="entry name" value="SODIUM-BILE ACID COTRANSPORTER"/>
    <property type="match status" value="1"/>
</dbReference>
<dbReference type="Gene3D" id="1.20.1530.20">
    <property type="match status" value="1"/>
</dbReference>
<dbReference type="PANTHER" id="PTHR10361:SF24">
    <property type="entry name" value="P3 PROTEIN"/>
    <property type="match status" value="1"/>
</dbReference>
<evidence type="ECO:0000313" key="7">
    <source>
        <dbReference type="Proteomes" id="UP000307956"/>
    </source>
</evidence>
<feature type="transmembrane region" description="Helical" evidence="5">
    <location>
        <begin position="96"/>
        <end position="121"/>
    </location>
</feature>
<evidence type="ECO:0000313" key="6">
    <source>
        <dbReference type="EMBL" id="THF61018.1"/>
    </source>
</evidence>
<dbReference type="EMBL" id="SSOD01000008">
    <property type="protein sequence ID" value="THF61018.1"/>
    <property type="molecule type" value="Genomic_DNA"/>
</dbReference>
<comment type="caution">
    <text evidence="6">The sequence shown here is derived from an EMBL/GenBank/DDBJ whole genome shotgun (WGS) entry which is preliminary data.</text>
</comment>
<reference evidence="6 7" key="1">
    <citation type="submission" date="2019-04" db="EMBL/GenBank/DDBJ databases">
        <title>Azoarcus rhizosphaerae sp. nov. isolated from rhizosphere of Ficus religiosa.</title>
        <authorList>
            <person name="Lin S.-Y."/>
            <person name="Hameed A."/>
            <person name="Hsu Y.-H."/>
            <person name="Young C.-C."/>
        </authorList>
    </citation>
    <scope>NUCLEOTIDE SEQUENCE [LARGE SCALE GENOMIC DNA]</scope>
    <source>
        <strain evidence="6 7">CC-YHH848</strain>
    </source>
</reference>
<dbReference type="Pfam" id="PF01758">
    <property type="entry name" value="SBF"/>
    <property type="match status" value="1"/>
</dbReference>
<feature type="transmembrane region" description="Helical" evidence="5">
    <location>
        <begin position="141"/>
        <end position="161"/>
    </location>
</feature>
<organism evidence="6 7">
    <name type="scientific">Pseudothauera rhizosphaerae</name>
    <dbReference type="NCBI Taxonomy" id="2565932"/>
    <lineage>
        <taxon>Bacteria</taxon>
        <taxon>Pseudomonadati</taxon>
        <taxon>Pseudomonadota</taxon>
        <taxon>Betaproteobacteria</taxon>
        <taxon>Rhodocyclales</taxon>
        <taxon>Zoogloeaceae</taxon>
        <taxon>Pseudothauera</taxon>
    </lineage>
</organism>
<comment type="subcellular location">
    <subcellularLocation>
        <location evidence="1">Membrane</location>
        <topology evidence="1">Multi-pass membrane protein</topology>
    </subcellularLocation>
</comment>
<keyword evidence="7" id="KW-1185">Reference proteome</keyword>
<evidence type="ECO:0000256" key="4">
    <source>
        <dbReference type="ARBA" id="ARBA00023136"/>
    </source>
</evidence>
<protein>
    <submittedName>
        <fullName evidence="6">Bile acid:sodium symporter family protein</fullName>
    </submittedName>
</protein>
<feature type="transmembrane region" description="Helical" evidence="5">
    <location>
        <begin position="66"/>
        <end position="84"/>
    </location>
</feature>
<evidence type="ECO:0000256" key="3">
    <source>
        <dbReference type="ARBA" id="ARBA00022989"/>
    </source>
</evidence>
<feature type="transmembrane region" description="Helical" evidence="5">
    <location>
        <begin position="173"/>
        <end position="192"/>
    </location>
</feature>
<feature type="transmembrane region" description="Helical" evidence="5">
    <location>
        <begin position="262"/>
        <end position="282"/>
    </location>
</feature>
<dbReference type="GO" id="GO:0016020">
    <property type="term" value="C:membrane"/>
    <property type="evidence" value="ECO:0007669"/>
    <property type="project" value="UniProtKB-SubCell"/>
</dbReference>
<feature type="transmembrane region" description="Helical" evidence="5">
    <location>
        <begin position="35"/>
        <end position="60"/>
    </location>
</feature>
<evidence type="ECO:0000256" key="5">
    <source>
        <dbReference type="SAM" id="Phobius"/>
    </source>
</evidence>
<feature type="transmembrane region" description="Helical" evidence="5">
    <location>
        <begin position="233"/>
        <end position="256"/>
    </location>
</feature>
<evidence type="ECO:0000256" key="2">
    <source>
        <dbReference type="ARBA" id="ARBA00022692"/>
    </source>
</evidence>
<dbReference type="InterPro" id="IPR038770">
    <property type="entry name" value="Na+/solute_symporter_sf"/>
</dbReference>
<feature type="transmembrane region" description="Helical" evidence="5">
    <location>
        <begin position="204"/>
        <end position="226"/>
    </location>
</feature>
<dbReference type="AlphaFoldDB" id="A0A4S4AN84"/>
<keyword evidence="2 5" id="KW-0812">Transmembrane</keyword>
<gene>
    <name evidence="6" type="ORF">E6O51_12395</name>
</gene>
<dbReference type="OrthoDB" id="9806785at2"/>
<keyword evidence="4 5" id="KW-0472">Membrane</keyword>
<dbReference type="InterPro" id="IPR002657">
    <property type="entry name" value="BilAc:Na_symport/Acr3"/>
</dbReference>
<keyword evidence="3 5" id="KW-1133">Transmembrane helix</keyword>
<feature type="transmembrane region" description="Helical" evidence="5">
    <location>
        <begin position="6"/>
        <end position="23"/>
    </location>
</feature>
<proteinExistence type="predicted"/>